<dbReference type="InterPro" id="IPR024932">
    <property type="entry name" value="ApbE"/>
</dbReference>
<dbReference type="Pfam" id="PF02424">
    <property type="entry name" value="ApbE"/>
    <property type="match status" value="2"/>
</dbReference>
<evidence type="ECO:0000256" key="9">
    <source>
        <dbReference type="ARBA" id="ARBA00031306"/>
    </source>
</evidence>
<protein>
    <recommendedName>
        <fullName evidence="3">FAD:protein FMN transferase</fullName>
        <ecNumber evidence="2">2.7.1.180</ecNumber>
    </recommendedName>
    <alternativeName>
        <fullName evidence="9">Flavin transferase</fullName>
    </alternativeName>
</protein>
<organism evidence="11 12">
    <name type="scientific">Candidatus Uhrbacteria bacterium RIFCSPHIGHO2_02_FULL_60_10</name>
    <dbReference type="NCBI Taxonomy" id="1802392"/>
    <lineage>
        <taxon>Bacteria</taxon>
        <taxon>Candidatus Uhriibacteriota</taxon>
    </lineage>
</organism>
<comment type="cofactor">
    <cofactor evidence="1">
        <name>Mg(2+)</name>
        <dbReference type="ChEBI" id="CHEBI:18420"/>
    </cofactor>
</comment>
<dbReference type="Proteomes" id="UP000177088">
    <property type="component" value="Unassembled WGS sequence"/>
</dbReference>
<sequence>MGTRVNLTVHSAAGRESLESRVEAVWRVFGDLEARFSLFRPDSELCRLNAAASRPFVASAEMRAALRLGLEMARQTGGRFCPVRRLDTGAGVDGKSIEINDTDGTVRLPADSAADLNAVIKGLAVDLGITAFGGTEPLLLEAGGDLRVRGLPPDRDRWSIGIRDPFRPERLYAAISLMAGAVCTSGEYFRRRPGRPHLVGTRATGEPAPASVTVVAGTAA</sequence>
<dbReference type="EMBL" id="MGEA01000059">
    <property type="protein sequence ID" value="OGL73455.1"/>
    <property type="molecule type" value="Genomic_DNA"/>
</dbReference>
<gene>
    <name evidence="11" type="ORF">A3C96_00560</name>
</gene>
<dbReference type="EC" id="2.7.1.180" evidence="2"/>
<proteinExistence type="predicted"/>
<evidence type="ECO:0000256" key="2">
    <source>
        <dbReference type="ARBA" id="ARBA00011955"/>
    </source>
</evidence>
<evidence type="ECO:0000313" key="12">
    <source>
        <dbReference type="Proteomes" id="UP000177088"/>
    </source>
</evidence>
<dbReference type="GO" id="GO:0016740">
    <property type="term" value="F:transferase activity"/>
    <property type="evidence" value="ECO:0007669"/>
    <property type="project" value="UniProtKB-KW"/>
</dbReference>
<keyword evidence="7" id="KW-0274">FAD</keyword>
<evidence type="ECO:0000256" key="1">
    <source>
        <dbReference type="ARBA" id="ARBA00001946"/>
    </source>
</evidence>
<dbReference type="GO" id="GO:0046872">
    <property type="term" value="F:metal ion binding"/>
    <property type="evidence" value="ECO:0007669"/>
    <property type="project" value="UniProtKB-KW"/>
</dbReference>
<dbReference type="PANTHER" id="PTHR30040:SF2">
    <property type="entry name" value="FAD:PROTEIN FMN TRANSFERASE"/>
    <property type="match status" value="1"/>
</dbReference>
<keyword evidence="6" id="KW-0479">Metal-binding</keyword>
<reference evidence="11 12" key="1">
    <citation type="journal article" date="2016" name="Nat. Commun.">
        <title>Thousands of microbial genomes shed light on interconnected biogeochemical processes in an aquifer system.</title>
        <authorList>
            <person name="Anantharaman K."/>
            <person name="Brown C.T."/>
            <person name="Hug L.A."/>
            <person name="Sharon I."/>
            <person name="Castelle C.J."/>
            <person name="Probst A.J."/>
            <person name="Thomas B.C."/>
            <person name="Singh A."/>
            <person name="Wilkins M.J."/>
            <person name="Karaoz U."/>
            <person name="Brodie E.L."/>
            <person name="Williams K.H."/>
            <person name="Hubbard S.S."/>
            <person name="Banfield J.F."/>
        </authorList>
    </citation>
    <scope>NUCLEOTIDE SEQUENCE [LARGE SCALE GENOMIC DNA]</scope>
</reference>
<keyword evidence="8" id="KW-0460">Magnesium</keyword>
<dbReference type="AlphaFoldDB" id="A0A1F7U5A2"/>
<feature type="non-terminal residue" evidence="11">
    <location>
        <position position="220"/>
    </location>
</feature>
<evidence type="ECO:0000256" key="10">
    <source>
        <dbReference type="ARBA" id="ARBA00048540"/>
    </source>
</evidence>
<comment type="caution">
    <text evidence="11">The sequence shown here is derived from an EMBL/GenBank/DDBJ whole genome shotgun (WGS) entry which is preliminary data.</text>
</comment>
<evidence type="ECO:0000256" key="5">
    <source>
        <dbReference type="ARBA" id="ARBA00022679"/>
    </source>
</evidence>
<comment type="catalytic activity">
    <reaction evidence="10">
        <text>L-threonyl-[protein] + FAD = FMN-L-threonyl-[protein] + AMP + H(+)</text>
        <dbReference type="Rhea" id="RHEA:36847"/>
        <dbReference type="Rhea" id="RHEA-COMP:11060"/>
        <dbReference type="Rhea" id="RHEA-COMP:11061"/>
        <dbReference type="ChEBI" id="CHEBI:15378"/>
        <dbReference type="ChEBI" id="CHEBI:30013"/>
        <dbReference type="ChEBI" id="CHEBI:57692"/>
        <dbReference type="ChEBI" id="CHEBI:74257"/>
        <dbReference type="ChEBI" id="CHEBI:456215"/>
        <dbReference type="EC" id="2.7.1.180"/>
    </reaction>
</comment>
<accession>A0A1F7U5A2</accession>
<keyword evidence="5" id="KW-0808">Transferase</keyword>
<evidence type="ECO:0000256" key="8">
    <source>
        <dbReference type="ARBA" id="ARBA00022842"/>
    </source>
</evidence>
<evidence type="ECO:0000256" key="6">
    <source>
        <dbReference type="ARBA" id="ARBA00022723"/>
    </source>
</evidence>
<dbReference type="InterPro" id="IPR003374">
    <property type="entry name" value="ApbE-like_sf"/>
</dbReference>
<evidence type="ECO:0000256" key="3">
    <source>
        <dbReference type="ARBA" id="ARBA00016337"/>
    </source>
</evidence>
<dbReference type="SUPFAM" id="SSF143631">
    <property type="entry name" value="ApbE-like"/>
    <property type="match status" value="1"/>
</dbReference>
<keyword evidence="4" id="KW-0285">Flavoprotein</keyword>
<evidence type="ECO:0000313" key="11">
    <source>
        <dbReference type="EMBL" id="OGL73455.1"/>
    </source>
</evidence>
<evidence type="ECO:0000256" key="4">
    <source>
        <dbReference type="ARBA" id="ARBA00022630"/>
    </source>
</evidence>
<dbReference type="Gene3D" id="3.10.520.10">
    <property type="entry name" value="ApbE-like domains"/>
    <property type="match status" value="1"/>
</dbReference>
<evidence type="ECO:0000256" key="7">
    <source>
        <dbReference type="ARBA" id="ARBA00022827"/>
    </source>
</evidence>
<name>A0A1F7U5A2_9BACT</name>
<dbReference type="PANTHER" id="PTHR30040">
    <property type="entry name" value="THIAMINE BIOSYNTHESIS LIPOPROTEIN APBE"/>
    <property type="match status" value="1"/>
</dbReference>